<evidence type="ECO:0000256" key="1">
    <source>
        <dbReference type="ARBA" id="ARBA00013258"/>
    </source>
</evidence>
<accession>A0A7C5DI20</accession>
<dbReference type="Proteomes" id="UP000886058">
    <property type="component" value="Unassembled WGS sequence"/>
</dbReference>
<dbReference type="EC" id="2.3.1.39" evidence="1 6"/>
<dbReference type="PANTHER" id="PTHR42681">
    <property type="entry name" value="MALONYL-COA-ACYL CARRIER PROTEIN TRANSACYLASE, MITOCHONDRIAL"/>
    <property type="match status" value="1"/>
</dbReference>
<dbReference type="SUPFAM" id="SSF55048">
    <property type="entry name" value="Probable ACP-binding domain of malonyl-CoA ACP transacylase"/>
    <property type="match status" value="1"/>
</dbReference>
<comment type="catalytic activity">
    <reaction evidence="5 6">
        <text>holo-[ACP] + malonyl-CoA = malonyl-[ACP] + CoA</text>
        <dbReference type="Rhea" id="RHEA:41792"/>
        <dbReference type="Rhea" id="RHEA-COMP:9623"/>
        <dbReference type="Rhea" id="RHEA-COMP:9685"/>
        <dbReference type="ChEBI" id="CHEBI:57287"/>
        <dbReference type="ChEBI" id="CHEBI:57384"/>
        <dbReference type="ChEBI" id="CHEBI:64479"/>
        <dbReference type="ChEBI" id="CHEBI:78449"/>
        <dbReference type="EC" id="2.3.1.39"/>
    </reaction>
</comment>
<dbReference type="PIRSF" id="PIRSF000446">
    <property type="entry name" value="Mct"/>
    <property type="match status" value="1"/>
</dbReference>
<dbReference type="Gene3D" id="3.30.70.250">
    <property type="entry name" value="Malonyl-CoA ACP transacylase, ACP-binding"/>
    <property type="match status" value="1"/>
</dbReference>
<keyword evidence="4 6" id="KW-0012">Acyltransferase</keyword>
<evidence type="ECO:0000259" key="8">
    <source>
        <dbReference type="SMART" id="SM00827"/>
    </source>
</evidence>
<dbReference type="InterPro" id="IPR024925">
    <property type="entry name" value="Malonyl_CoA-ACP_transAc"/>
</dbReference>
<dbReference type="InterPro" id="IPR014043">
    <property type="entry name" value="Acyl_transferase_dom"/>
</dbReference>
<feature type="active site" evidence="7">
    <location>
        <position position="87"/>
    </location>
</feature>
<gene>
    <name evidence="9" type="primary">fabD</name>
    <name evidence="9" type="ORF">ENL07_04105</name>
</gene>
<evidence type="ECO:0000313" key="9">
    <source>
        <dbReference type="EMBL" id="HHE31815.1"/>
    </source>
</evidence>
<protein>
    <recommendedName>
        <fullName evidence="2 6">Malonyl CoA-acyl carrier protein transacylase</fullName>
        <ecNumber evidence="1 6">2.3.1.39</ecNumber>
    </recommendedName>
</protein>
<dbReference type="InterPro" id="IPR050858">
    <property type="entry name" value="Mal-CoA-ACP_Trans/PKS_FabD"/>
</dbReference>
<evidence type="ECO:0000256" key="6">
    <source>
        <dbReference type="PIRNR" id="PIRNR000446"/>
    </source>
</evidence>
<reference evidence="9" key="1">
    <citation type="journal article" date="2020" name="mSystems">
        <title>Genome- and Community-Level Interaction Insights into Carbon Utilization and Element Cycling Functions of Hydrothermarchaeota in Hydrothermal Sediment.</title>
        <authorList>
            <person name="Zhou Z."/>
            <person name="Liu Y."/>
            <person name="Xu W."/>
            <person name="Pan J."/>
            <person name="Luo Z.H."/>
            <person name="Li M."/>
        </authorList>
    </citation>
    <scope>NUCLEOTIDE SEQUENCE [LARGE SCALE GENOMIC DNA]</scope>
    <source>
        <strain evidence="9">HyVt-633</strain>
    </source>
</reference>
<dbReference type="SMART" id="SM00827">
    <property type="entry name" value="PKS_AT"/>
    <property type="match status" value="1"/>
</dbReference>
<dbReference type="InterPro" id="IPR004410">
    <property type="entry name" value="Malonyl_CoA-ACP_transAc_FabD"/>
</dbReference>
<dbReference type="InterPro" id="IPR016035">
    <property type="entry name" value="Acyl_Trfase/lysoPLipase"/>
</dbReference>
<dbReference type="PANTHER" id="PTHR42681:SF1">
    <property type="entry name" value="MALONYL-COA-ACYL CARRIER PROTEIN TRANSACYLASE, MITOCHONDRIAL"/>
    <property type="match status" value="1"/>
</dbReference>
<keyword evidence="3 6" id="KW-0808">Transferase</keyword>
<evidence type="ECO:0000256" key="3">
    <source>
        <dbReference type="ARBA" id="ARBA00022679"/>
    </source>
</evidence>
<dbReference type="SUPFAM" id="SSF52151">
    <property type="entry name" value="FabD/lysophospholipase-like"/>
    <property type="match status" value="1"/>
</dbReference>
<dbReference type="GO" id="GO:0006633">
    <property type="term" value="P:fatty acid biosynthetic process"/>
    <property type="evidence" value="ECO:0007669"/>
    <property type="project" value="TreeGrafter"/>
</dbReference>
<evidence type="ECO:0000256" key="4">
    <source>
        <dbReference type="ARBA" id="ARBA00023315"/>
    </source>
</evidence>
<evidence type="ECO:0000256" key="2">
    <source>
        <dbReference type="ARBA" id="ARBA00018953"/>
    </source>
</evidence>
<dbReference type="InterPro" id="IPR016036">
    <property type="entry name" value="Malonyl_transacylase_ACP-bd"/>
</dbReference>
<proteinExistence type="inferred from homology"/>
<dbReference type="EMBL" id="DRSQ01000086">
    <property type="protein sequence ID" value="HHE31815.1"/>
    <property type="molecule type" value="Genomic_DNA"/>
</dbReference>
<feature type="active site" evidence="7">
    <location>
        <position position="196"/>
    </location>
</feature>
<name>A0A7C5DI20_9CHLB</name>
<dbReference type="GO" id="GO:0004314">
    <property type="term" value="F:[acyl-carrier-protein] S-malonyltransferase activity"/>
    <property type="evidence" value="ECO:0007669"/>
    <property type="project" value="UniProtKB-EC"/>
</dbReference>
<evidence type="ECO:0000256" key="7">
    <source>
        <dbReference type="PIRSR" id="PIRSR000446-1"/>
    </source>
</evidence>
<dbReference type="GO" id="GO:0005829">
    <property type="term" value="C:cytosol"/>
    <property type="evidence" value="ECO:0007669"/>
    <property type="project" value="TreeGrafter"/>
</dbReference>
<dbReference type="InterPro" id="IPR001227">
    <property type="entry name" value="Ac_transferase_dom_sf"/>
</dbReference>
<organism evidence="9">
    <name type="scientific">Chlorobaculum parvum</name>
    <dbReference type="NCBI Taxonomy" id="274539"/>
    <lineage>
        <taxon>Bacteria</taxon>
        <taxon>Pseudomonadati</taxon>
        <taxon>Chlorobiota</taxon>
        <taxon>Chlorobiia</taxon>
        <taxon>Chlorobiales</taxon>
        <taxon>Chlorobiaceae</taxon>
        <taxon>Chlorobaculum</taxon>
    </lineage>
</organism>
<dbReference type="FunFam" id="3.30.70.250:FF:000001">
    <property type="entry name" value="Malonyl CoA-acyl carrier protein transacylase"/>
    <property type="match status" value="1"/>
</dbReference>
<comment type="caution">
    <text evidence="9">The sequence shown here is derived from an EMBL/GenBank/DDBJ whole genome shotgun (WGS) entry which is preliminary data.</text>
</comment>
<comment type="similarity">
    <text evidence="6">Belongs to the fabD family.</text>
</comment>
<sequence length="305" mass="32189">MKAFVFPGQGSQYCGMGRDLYERVPEVKALMDKADAILGFSITNIMFNGSEEELKQTRHTQLAIFLHSYAAATLLGREGVEMAAGHSLGEYTALCFAGALDFEDAVKLVAKRGELMQSAGQQNPGTMAAIIGMKDEALDGLLQEAAAAGVVQAANFNSPGQIVISGDVDAVRKAVEIAPSKGARMAKELVVSGAFHSPLMKPAEKELAETLDAITIRDAEIPVCMNVVAKPVTSAAEIRANLISQLTSSVLWSQSVQAMVDAGVTEFVEVGPQKVLQGLIKRINRASAIAGVDTADQVDAARNPA</sequence>
<dbReference type="NCBIfam" id="TIGR00128">
    <property type="entry name" value="fabD"/>
    <property type="match status" value="1"/>
</dbReference>
<dbReference type="AlphaFoldDB" id="A0A7C5DI20"/>
<feature type="domain" description="Malonyl-CoA:ACP transacylase (MAT)" evidence="8">
    <location>
        <begin position="5"/>
        <end position="304"/>
    </location>
</feature>
<dbReference type="Gene3D" id="3.40.366.10">
    <property type="entry name" value="Malonyl-Coenzyme A Acyl Carrier Protein, domain 2"/>
    <property type="match status" value="1"/>
</dbReference>
<evidence type="ECO:0000256" key="5">
    <source>
        <dbReference type="ARBA" id="ARBA00048462"/>
    </source>
</evidence>
<dbReference type="Pfam" id="PF00698">
    <property type="entry name" value="Acyl_transf_1"/>
    <property type="match status" value="1"/>
</dbReference>